<organism evidence="3 4">
    <name type="scientific">Rhizobium miluonense</name>
    <dbReference type="NCBI Taxonomy" id="411945"/>
    <lineage>
        <taxon>Bacteria</taxon>
        <taxon>Pseudomonadati</taxon>
        <taxon>Pseudomonadota</taxon>
        <taxon>Alphaproteobacteria</taxon>
        <taxon>Hyphomicrobiales</taxon>
        <taxon>Rhizobiaceae</taxon>
        <taxon>Rhizobium/Agrobacterium group</taxon>
        <taxon>Rhizobium</taxon>
    </lineage>
</organism>
<dbReference type="Proteomes" id="UP000199435">
    <property type="component" value="Unassembled WGS sequence"/>
</dbReference>
<reference evidence="4" key="1">
    <citation type="submission" date="2016-08" db="EMBL/GenBank/DDBJ databases">
        <authorList>
            <person name="Varghese N."/>
            <person name="Submissions Spin"/>
        </authorList>
    </citation>
    <scope>NUCLEOTIDE SEQUENCE [LARGE SCALE GENOMIC DNA]</scope>
    <source>
        <strain evidence="4">HAMBI 2971</strain>
    </source>
</reference>
<protein>
    <submittedName>
        <fullName evidence="3">AAA domain-containing protein</fullName>
    </submittedName>
</protein>
<evidence type="ECO:0000259" key="2">
    <source>
        <dbReference type="Pfam" id="PF13514"/>
    </source>
</evidence>
<feature type="coiled-coil region" evidence="1">
    <location>
        <begin position="379"/>
        <end position="413"/>
    </location>
</feature>
<dbReference type="RefSeq" id="WP_092852389.1">
    <property type="nucleotide sequence ID" value="NZ_FMAH01000025.1"/>
</dbReference>
<feature type="coiled-coil region" evidence="1">
    <location>
        <begin position="845"/>
        <end position="879"/>
    </location>
</feature>
<keyword evidence="1" id="KW-0175">Coiled coil</keyword>
<dbReference type="PANTHER" id="PTHR41259:SF1">
    <property type="entry name" value="DOUBLE-STRAND BREAK REPAIR RAD50 ATPASE, PUTATIVE-RELATED"/>
    <property type="match status" value="1"/>
</dbReference>
<dbReference type="EMBL" id="FMAH01000025">
    <property type="protein sequence ID" value="SCB37114.1"/>
    <property type="molecule type" value="Genomic_DNA"/>
</dbReference>
<feature type="coiled-coil region" evidence="1">
    <location>
        <begin position="590"/>
        <end position="624"/>
    </location>
</feature>
<dbReference type="AlphaFoldDB" id="A0A1C3WBN3"/>
<feature type="coiled-coil region" evidence="1">
    <location>
        <begin position="442"/>
        <end position="525"/>
    </location>
</feature>
<gene>
    <name evidence="3" type="ORF">GA0061102_102594</name>
</gene>
<dbReference type="Pfam" id="PF13514">
    <property type="entry name" value="AAA_27"/>
    <property type="match status" value="1"/>
</dbReference>
<dbReference type="STRING" id="411945.GA0061102_102594"/>
<sequence length="1152" mass="129153">MRFDRLDILRYGALTDRTLDFRAGAKLHVIFGPNEAGKSSALSAISDLLFGFPAAAEQSFLHEPGTLRIGAEIKAHDGAKLAFRRRRGRKSTLLAPDDKETPLAEDALAPFIGNLSRDVFERAFGLDSQRLRQGATAMLRSGGEIGSLLFSAASGLTGLSRLRQSLEAEADGIYAARRSKDRGFYKALDRYEDARKAERDHELKSGDWKKLLAEAAEIEAELERLQAERRETRQALDRLKKLKTLQPLLAEIDAEGMALDELADFSAIPESLADRLEQRLRDKQAAEEEMRRVRHTVTRTEEDLSRIQVDEALLQISGDITQLFADTGNYRSQRHDLPRVDQELAGYDASLAQLARRLGISNVEKLEAHQPSDVDLARLSELVEQGRTLSRQLQGLTEQEESERSQLAALERDSFAGRLFDPRPYGDQLDSLTADLAGLARLDALETQIRRVEADLEEAAARLRPPVGDISMLFAAPLPELSEIATHRETIDAARAKVRETTEKLRGYDNQLAEIAQALADAERTGPVVTREQVAAAREDRDGRWLSIQDMLADGRPPNAKAIAALTVSIGDTDRLADTILSDADRVARHADYRLRQARLQREREDVSNQLQQHERLLVEAEASFAGLFDPCGTVALDPSIMLEWRRGVEGLLRQRNTLRDLLDERDENALAEERVLPALQDIVEATGYRSGRLPPVAMAEGLRKHLRLAAERWSESRTREGEISSARDRLARFDEQQQTLERRHVDWREAFGKAVVPLGLPVDATLEMASVALKAWEELPDALAERDNRLRRVTGMRRDMADFERRLATLVASAGYELDHLPPDTAAEALHSRANAMRGELKKREGLEEDRQRAEGLLARHEEALAAISTDLDHLTADLPGPSDLAALLSRLRERTRLSARLLESRNRFRHQADGRAEDELRAQLRDFERVAADLEIERLIEEDQRQFTLHGELSARLAENRRQQQALETGVSAEYAVFEKLSAEQEAKDLARQWVILKLAARMLAGSMESYREKQADPVIKRAGELFSQLTGSRFLRLVEAHDESDALQLLAERVGGERVPLDGLSEGTGDQLYLALRLAFLEDYAARNEPAPMIVDDIFQTFDDERASAGLKVLASTAERFQTILFTHEMSVVEIAQREIGADLDLIRL</sequence>
<keyword evidence="4" id="KW-1185">Reference proteome</keyword>
<dbReference type="SUPFAM" id="SSF52540">
    <property type="entry name" value="P-loop containing nucleoside triphosphate hydrolases"/>
    <property type="match status" value="1"/>
</dbReference>
<proteinExistence type="predicted"/>
<dbReference type="InterPro" id="IPR038734">
    <property type="entry name" value="YhaN_AAA"/>
</dbReference>
<feature type="coiled-coil region" evidence="1">
    <location>
        <begin position="208"/>
        <end position="245"/>
    </location>
</feature>
<feature type="domain" description="YhaN AAA" evidence="2">
    <location>
        <begin position="1"/>
        <end position="208"/>
    </location>
</feature>
<evidence type="ECO:0000256" key="1">
    <source>
        <dbReference type="SAM" id="Coils"/>
    </source>
</evidence>
<name>A0A1C3WBN3_9HYPH</name>
<dbReference type="PANTHER" id="PTHR41259">
    <property type="entry name" value="DOUBLE-STRAND BREAK REPAIR RAD50 ATPASE, PUTATIVE-RELATED"/>
    <property type="match status" value="1"/>
</dbReference>
<accession>A0A1C3WBN3</accession>
<dbReference type="Gene3D" id="3.40.50.300">
    <property type="entry name" value="P-loop containing nucleotide triphosphate hydrolases"/>
    <property type="match status" value="2"/>
</dbReference>
<feature type="coiled-coil region" evidence="1">
    <location>
        <begin position="273"/>
        <end position="303"/>
    </location>
</feature>
<evidence type="ECO:0000313" key="4">
    <source>
        <dbReference type="Proteomes" id="UP000199435"/>
    </source>
</evidence>
<evidence type="ECO:0000313" key="3">
    <source>
        <dbReference type="EMBL" id="SCB37114.1"/>
    </source>
</evidence>
<dbReference type="OrthoDB" id="9764467at2"/>
<dbReference type="InterPro" id="IPR027417">
    <property type="entry name" value="P-loop_NTPase"/>
</dbReference>